<reference evidence="3" key="1">
    <citation type="submission" date="2016-02" db="EMBL/GenBank/DDBJ databases">
        <title>Draft genome sequence of Microdochium bolleyi, a fungal endophyte of beachgrass.</title>
        <authorList>
            <consortium name="DOE Joint Genome Institute"/>
            <person name="David A.S."/>
            <person name="May G."/>
            <person name="Haridas S."/>
            <person name="Lim J."/>
            <person name="Wang M."/>
            <person name="Labutti K."/>
            <person name="Lipzen A."/>
            <person name="Barry K."/>
            <person name="Grigoriev I.V."/>
        </authorList>
    </citation>
    <scope>NUCLEOTIDE SEQUENCE [LARGE SCALE GENOMIC DNA]</scope>
    <source>
        <strain evidence="3">J235TASD1</strain>
    </source>
</reference>
<keyword evidence="3" id="KW-1185">Reference proteome</keyword>
<evidence type="ECO:0000313" key="3">
    <source>
        <dbReference type="Proteomes" id="UP000070501"/>
    </source>
</evidence>
<proteinExistence type="predicted"/>
<dbReference type="InParanoid" id="A0A136J4J3"/>
<feature type="compositionally biased region" description="Low complexity" evidence="1">
    <location>
        <begin position="12"/>
        <end position="22"/>
    </location>
</feature>
<accession>A0A136J4J3</accession>
<dbReference type="EMBL" id="KQ964249">
    <property type="protein sequence ID" value="KXJ91886.1"/>
    <property type="molecule type" value="Genomic_DNA"/>
</dbReference>
<evidence type="ECO:0000313" key="2">
    <source>
        <dbReference type="EMBL" id="KXJ91886.1"/>
    </source>
</evidence>
<protein>
    <submittedName>
        <fullName evidence="2">Uncharacterized protein</fullName>
    </submittedName>
</protein>
<dbReference type="AlphaFoldDB" id="A0A136J4J3"/>
<feature type="compositionally biased region" description="Basic and acidic residues" evidence="1">
    <location>
        <begin position="47"/>
        <end position="61"/>
    </location>
</feature>
<name>A0A136J4J3_9PEZI</name>
<sequence>MESPMSPVASGANAAAANAAAAKPNELTRKNSIRSGLPKKATPLRHGGRECTRESAKDNARRASSVASNASSTSPDGSLPDSADRPRPSFATHTYASHRRTQSTLSESKHPRLHRSNSSITSLRGAYTPETPRDTPRLHRSKTTTPVTSASARIHSALQANGSPSMRQPIGLAEAFNL</sequence>
<feature type="region of interest" description="Disordered" evidence="1">
    <location>
        <begin position="1"/>
        <end position="151"/>
    </location>
</feature>
<evidence type="ECO:0000256" key="1">
    <source>
        <dbReference type="SAM" id="MobiDB-lite"/>
    </source>
</evidence>
<feature type="compositionally biased region" description="Low complexity" evidence="1">
    <location>
        <begin position="62"/>
        <end position="74"/>
    </location>
</feature>
<organism evidence="2 3">
    <name type="scientific">Microdochium bolleyi</name>
    <dbReference type="NCBI Taxonomy" id="196109"/>
    <lineage>
        <taxon>Eukaryota</taxon>
        <taxon>Fungi</taxon>
        <taxon>Dikarya</taxon>
        <taxon>Ascomycota</taxon>
        <taxon>Pezizomycotina</taxon>
        <taxon>Sordariomycetes</taxon>
        <taxon>Xylariomycetidae</taxon>
        <taxon>Xylariales</taxon>
        <taxon>Microdochiaceae</taxon>
        <taxon>Microdochium</taxon>
    </lineage>
</organism>
<feature type="non-terminal residue" evidence="2">
    <location>
        <position position="178"/>
    </location>
</feature>
<dbReference type="Proteomes" id="UP000070501">
    <property type="component" value="Unassembled WGS sequence"/>
</dbReference>
<gene>
    <name evidence="2" type="ORF">Micbo1qcDRAFT_161915</name>
</gene>